<reference evidence="1" key="1">
    <citation type="submission" date="2019-06" db="EMBL/GenBank/DDBJ databases">
        <authorList>
            <person name="Zheng W."/>
        </authorList>
    </citation>
    <scope>NUCLEOTIDE SEQUENCE</scope>
    <source>
        <strain evidence="1">QDHG01</strain>
    </source>
</reference>
<organism evidence="1 2">
    <name type="scientific">Halteria grandinella</name>
    <dbReference type="NCBI Taxonomy" id="5974"/>
    <lineage>
        <taxon>Eukaryota</taxon>
        <taxon>Sar</taxon>
        <taxon>Alveolata</taxon>
        <taxon>Ciliophora</taxon>
        <taxon>Intramacronucleata</taxon>
        <taxon>Spirotrichea</taxon>
        <taxon>Stichotrichia</taxon>
        <taxon>Sporadotrichida</taxon>
        <taxon>Halteriidae</taxon>
        <taxon>Halteria</taxon>
    </lineage>
</organism>
<evidence type="ECO:0000313" key="2">
    <source>
        <dbReference type="Proteomes" id="UP000785679"/>
    </source>
</evidence>
<comment type="caution">
    <text evidence="1">The sequence shown here is derived from an EMBL/GenBank/DDBJ whole genome shotgun (WGS) entry which is preliminary data.</text>
</comment>
<dbReference type="EMBL" id="RRYP01000437">
    <property type="protein sequence ID" value="TNV87436.1"/>
    <property type="molecule type" value="Genomic_DNA"/>
</dbReference>
<gene>
    <name evidence="1" type="ORF">FGO68_gene3830</name>
</gene>
<dbReference type="AlphaFoldDB" id="A0A8J8P4T8"/>
<sequence length="114" mass="13291">MFTQMTDQWRQISSSLNAKEPVQYKGPLMRTEINFCLNNLWVIDVPKAFLVLKCRLHAKRGIQNVNGDAKKLNQRQHPVKTIVQKIMTLINENPNSRNLKGGLNIFPYKNHQIY</sequence>
<name>A0A8J8P4T8_HALGN</name>
<dbReference type="Proteomes" id="UP000785679">
    <property type="component" value="Unassembled WGS sequence"/>
</dbReference>
<accession>A0A8J8P4T8</accession>
<protein>
    <submittedName>
        <fullName evidence="1">Uncharacterized protein</fullName>
    </submittedName>
</protein>
<proteinExistence type="predicted"/>
<keyword evidence="2" id="KW-1185">Reference proteome</keyword>
<evidence type="ECO:0000313" key="1">
    <source>
        <dbReference type="EMBL" id="TNV87436.1"/>
    </source>
</evidence>